<dbReference type="InterPro" id="IPR023220">
    <property type="entry name" value="T4SS_VirB5-domain"/>
</dbReference>
<dbReference type="SUPFAM" id="SSF101082">
    <property type="entry name" value="Typo IV secretion system protein TraC"/>
    <property type="match status" value="1"/>
</dbReference>
<keyword evidence="2" id="KW-0732">Signal</keyword>
<feature type="chain" id="PRO_5045876871" evidence="2">
    <location>
        <begin position="23"/>
        <end position="267"/>
    </location>
</feature>
<dbReference type="Pfam" id="PF07996">
    <property type="entry name" value="T4SS"/>
    <property type="match status" value="1"/>
</dbReference>
<accession>A0ABS7I657</accession>
<evidence type="ECO:0000256" key="2">
    <source>
        <dbReference type="SAM" id="SignalP"/>
    </source>
</evidence>
<keyword evidence="4" id="KW-1185">Reference proteome</keyword>
<gene>
    <name evidence="3" type="ORF">K3248_04800</name>
</gene>
<dbReference type="CDD" id="cd14262">
    <property type="entry name" value="VirB5_like"/>
    <property type="match status" value="1"/>
</dbReference>
<feature type="signal peptide" evidence="2">
    <location>
        <begin position="1"/>
        <end position="22"/>
    </location>
</feature>
<dbReference type="Proteomes" id="UP000746918">
    <property type="component" value="Unassembled WGS sequence"/>
</dbReference>
<name>A0ABS7I657_9HYPH</name>
<dbReference type="Gene3D" id="1.20.58.430">
    <property type="entry name" value="Type IV secretion system, VirB5-domain"/>
    <property type="match status" value="1"/>
</dbReference>
<evidence type="ECO:0000256" key="1">
    <source>
        <dbReference type="SAM" id="MobiDB-lite"/>
    </source>
</evidence>
<proteinExistence type="predicted"/>
<dbReference type="EMBL" id="JAIFRO010000004">
    <property type="protein sequence ID" value="MBX4335905.1"/>
    <property type="molecule type" value="Genomic_DNA"/>
</dbReference>
<comment type="caution">
    <text evidence="3">The sequence shown here is derived from an EMBL/GenBank/DDBJ whole genome shotgun (WGS) entry which is preliminary data.</text>
</comment>
<organism evidence="3 4">
    <name type="scientific">Bartonella raoultii</name>
    <dbReference type="NCBI Taxonomy" id="1457020"/>
    <lineage>
        <taxon>Bacteria</taxon>
        <taxon>Pseudomonadati</taxon>
        <taxon>Pseudomonadota</taxon>
        <taxon>Alphaproteobacteria</taxon>
        <taxon>Hyphomicrobiales</taxon>
        <taxon>Bartonellaceae</taxon>
        <taxon>Bartonella</taxon>
    </lineage>
</organism>
<evidence type="ECO:0000313" key="4">
    <source>
        <dbReference type="Proteomes" id="UP000746918"/>
    </source>
</evidence>
<evidence type="ECO:0000313" key="3">
    <source>
        <dbReference type="EMBL" id="MBX4335905.1"/>
    </source>
</evidence>
<dbReference type="RefSeq" id="WP_220717266.1">
    <property type="nucleotide sequence ID" value="NZ_JAIFRO010000004.1"/>
</dbReference>
<dbReference type="InterPro" id="IPR014158">
    <property type="entry name" value="T4SS_VirB5"/>
</dbReference>
<reference evidence="3 4" key="1">
    <citation type="submission" date="2021-08" db="EMBL/GenBank/DDBJ databases">
        <title>Bartonella raoulti 094 sp. nov.</title>
        <authorList>
            <person name="Zgheib R."/>
            <person name="Hammoud A."/>
        </authorList>
    </citation>
    <scope>NUCLEOTIDE SEQUENCE [LARGE SCALE GENOMIC DNA]</scope>
    <source>
        <strain evidence="3 4">094</strain>
    </source>
</reference>
<sequence>MKKQIISIAMAIILGSPSSAMAFNWFLGAGAADLSRVFPSFPAKPSSPPKAPASKPTQKLPPPKKHPLEYYVLLLLSQQLDIQKEQLEEAKKTSNSITGNKKIDMTQTDYGSFFLKTPETIYKRNKHKNYENDRSDISLSVAKILNEEELSNSAGFVRRSIAQRFQYGAAIDKAISLQTFEETEKRFQHISDLLKKIEKTEDLKSIAELQTYVNSMLAMIQNENAKFKMVAHLRNAEYTLINHQRHKHNIKIFSSTNKGMPRIKSIR</sequence>
<feature type="region of interest" description="Disordered" evidence="1">
    <location>
        <begin position="42"/>
        <end position="64"/>
    </location>
</feature>
<protein>
    <submittedName>
        <fullName evidence="3">Conjugal transfer protein</fullName>
    </submittedName>
</protein>